<evidence type="ECO:0000259" key="3">
    <source>
        <dbReference type="Pfam" id="PF03358"/>
    </source>
</evidence>
<dbReference type="AlphaFoldDB" id="A0A545TE74"/>
<dbReference type="InterPro" id="IPR050712">
    <property type="entry name" value="NAD(P)H-dep_reductase"/>
</dbReference>
<dbReference type="InterPro" id="IPR005025">
    <property type="entry name" value="FMN_Rdtase-like_dom"/>
</dbReference>
<evidence type="ECO:0000256" key="1">
    <source>
        <dbReference type="ARBA" id="ARBA00001917"/>
    </source>
</evidence>
<comment type="caution">
    <text evidence="4">The sequence shown here is derived from an EMBL/GenBank/DDBJ whole genome shotgun (WGS) entry which is preliminary data.</text>
</comment>
<evidence type="ECO:0000256" key="2">
    <source>
        <dbReference type="ARBA" id="ARBA00022643"/>
    </source>
</evidence>
<dbReference type="Pfam" id="PF03358">
    <property type="entry name" value="FMN_red"/>
    <property type="match status" value="1"/>
</dbReference>
<comment type="cofactor">
    <cofactor evidence="1">
        <name>FMN</name>
        <dbReference type="ChEBI" id="CHEBI:58210"/>
    </cofactor>
</comment>
<dbReference type="GO" id="GO:0010181">
    <property type="term" value="F:FMN binding"/>
    <property type="evidence" value="ECO:0007669"/>
    <property type="project" value="TreeGrafter"/>
</dbReference>
<dbReference type="RefSeq" id="WP_142942080.1">
    <property type="nucleotide sequence ID" value="NZ_VIKR01000002.1"/>
</dbReference>
<dbReference type="Gene3D" id="3.40.50.360">
    <property type="match status" value="1"/>
</dbReference>
<dbReference type="OrthoDB" id="9812295at2"/>
<dbReference type="GO" id="GO:0005829">
    <property type="term" value="C:cytosol"/>
    <property type="evidence" value="ECO:0007669"/>
    <property type="project" value="TreeGrafter"/>
</dbReference>
<evidence type="ECO:0000313" key="5">
    <source>
        <dbReference type="Proteomes" id="UP000317839"/>
    </source>
</evidence>
<sequence>MIKIMAFAGSARKDSFNKKLVAVAARGAEKAGASVTLVDLADYDMPIFNQDFEAEHGMPDAARRFKQLLIDHDGFLISSPEYNGAFSALLKNALDWASRAETEDESPLQAFNGKFSAIMSASPGGLGGLRGLVMLRMLLNNLGVTVIPQQQAVGQAFKMFDEKGGMTDERKQSAVEGLGKALSELVIKVKQS</sequence>
<organism evidence="4 5">
    <name type="scientific">Aliikangiella marina</name>
    <dbReference type="NCBI Taxonomy" id="1712262"/>
    <lineage>
        <taxon>Bacteria</taxon>
        <taxon>Pseudomonadati</taxon>
        <taxon>Pseudomonadota</taxon>
        <taxon>Gammaproteobacteria</taxon>
        <taxon>Oceanospirillales</taxon>
        <taxon>Pleioneaceae</taxon>
        <taxon>Aliikangiella</taxon>
    </lineage>
</organism>
<name>A0A545TE74_9GAMM</name>
<dbReference type="InterPro" id="IPR029039">
    <property type="entry name" value="Flavoprotein-like_sf"/>
</dbReference>
<reference evidence="4 5" key="1">
    <citation type="submission" date="2019-06" db="EMBL/GenBank/DDBJ databases">
        <title>Draft genome of Aliikangiella marina GYP-15.</title>
        <authorList>
            <person name="Wang G."/>
        </authorList>
    </citation>
    <scope>NUCLEOTIDE SEQUENCE [LARGE SCALE GENOMIC DNA]</scope>
    <source>
        <strain evidence="4 5">GYP-15</strain>
    </source>
</reference>
<dbReference type="Proteomes" id="UP000317839">
    <property type="component" value="Unassembled WGS sequence"/>
</dbReference>
<keyword evidence="5" id="KW-1185">Reference proteome</keyword>
<proteinExistence type="predicted"/>
<keyword evidence="2" id="KW-0288">FMN</keyword>
<protein>
    <submittedName>
        <fullName evidence="4">NAD(P)H-dependent oxidoreductase</fullName>
    </submittedName>
</protein>
<gene>
    <name evidence="4" type="ORF">FLL45_11130</name>
</gene>
<dbReference type="EMBL" id="VIKR01000002">
    <property type="protein sequence ID" value="TQV75466.1"/>
    <property type="molecule type" value="Genomic_DNA"/>
</dbReference>
<evidence type="ECO:0000313" key="4">
    <source>
        <dbReference type="EMBL" id="TQV75466.1"/>
    </source>
</evidence>
<accession>A0A545TE74</accession>
<dbReference type="PANTHER" id="PTHR30543:SF21">
    <property type="entry name" value="NAD(P)H-DEPENDENT FMN REDUCTASE LOT6"/>
    <property type="match status" value="1"/>
</dbReference>
<dbReference type="GO" id="GO:0016491">
    <property type="term" value="F:oxidoreductase activity"/>
    <property type="evidence" value="ECO:0007669"/>
    <property type="project" value="InterPro"/>
</dbReference>
<keyword evidence="2" id="KW-0285">Flavoprotein</keyword>
<dbReference type="SUPFAM" id="SSF52218">
    <property type="entry name" value="Flavoproteins"/>
    <property type="match status" value="1"/>
</dbReference>
<dbReference type="PANTHER" id="PTHR30543">
    <property type="entry name" value="CHROMATE REDUCTASE"/>
    <property type="match status" value="1"/>
</dbReference>
<feature type="domain" description="NADPH-dependent FMN reductase-like" evidence="3">
    <location>
        <begin position="2"/>
        <end position="156"/>
    </location>
</feature>